<evidence type="ECO:0000313" key="1">
    <source>
        <dbReference type="EMBL" id="CAB4167088.1"/>
    </source>
</evidence>
<proteinExistence type="predicted"/>
<accession>A0A6J5PCZ1</accession>
<protein>
    <submittedName>
        <fullName evidence="1">Uncharacterized protein</fullName>
    </submittedName>
</protein>
<dbReference type="EMBL" id="LR796806">
    <property type="protein sequence ID" value="CAB4167088.1"/>
    <property type="molecule type" value="Genomic_DNA"/>
</dbReference>
<sequence>MRSAPNDVNLKETPTCPKCGQLAWETGTKWGIRAECCGLWSWNRAPLADAATHKLRAQVHSMMTDLRAGPGWGVLEEMTKRAGWSKPIKISEMNEVTARKALTALEDIVMDIMAGNDPLKGKR</sequence>
<organism evidence="1">
    <name type="scientific">uncultured Caudovirales phage</name>
    <dbReference type="NCBI Taxonomy" id="2100421"/>
    <lineage>
        <taxon>Viruses</taxon>
        <taxon>Duplodnaviria</taxon>
        <taxon>Heunggongvirae</taxon>
        <taxon>Uroviricota</taxon>
        <taxon>Caudoviricetes</taxon>
        <taxon>Peduoviridae</taxon>
        <taxon>Maltschvirus</taxon>
        <taxon>Maltschvirus maltsch</taxon>
    </lineage>
</organism>
<name>A0A6J5PCZ1_9CAUD</name>
<gene>
    <name evidence="1" type="ORF">UFOVP858_9</name>
</gene>
<reference evidence="1" key="1">
    <citation type="submission" date="2020-04" db="EMBL/GenBank/DDBJ databases">
        <authorList>
            <person name="Chiriac C."/>
            <person name="Salcher M."/>
            <person name="Ghai R."/>
            <person name="Kavagutti S V."/>
        </authorList>
    </citation>
    <scope>NUCLEOTIDE SEQUENCE</scope>
</reference>